<keyword evidence="7" id="KW-1133">Transmembrane helix</keyword>
<dbReference type="SUPFAM" id="SSF56112">
    <property type="entry name" value="Protein kinase-like (PK-like)"/>
    <property type="match status" value="1"/>
</dbReference>
<dbReference type="Proteomes" id="UP000250918">
    <property type="component" value="Unassembled WGS sequence"/>
</dbReference>
<dbReference type="SMART" id="SM00220">
    <property type="entry name" value="S_TKc"/>
    <property type="match status" value="1"/>
</dbReference>
<dbReference type="PANTHER" id="PTHR43289:SF34">
    <property type="entry name" value="SERINE_THREONINE-PROTEIN KINASE YBDM-RELATED"/>
    <property type="match status" value="1"/>
</dbReference>
<dbReference type="InterPro" id="IPR000719">
    <property type="entry name" value="Prot_kinase_dom"/>
</dbReference>
<keyword evidence="4" id="KW-0547">Nucleotide-binding</keyword>
<evidence type="ECO:0000256" key="7">
    <source>
        <dbReference type="SAM" id="Phobius"/>
    </source>
</evidence>
<dbReference type="Pfam" id="PF00069">
    <property type="entry name" value="Pkinase"/>
    <property type="match status" value="1"/>
</dbReference>
<reference evidence="9 10" key="1">
    <citation type="journal article" date="2018" name="ISME J.">
        <title>A methanotrophic archaeon couples anaerobic oxidation of methane to Fe(III) reduction.</title>
        <authorList>
            <person name="Cai C."/>
            <person name="Leu A.O."/>
            <person name="Xie G.J."/>
            <person name="Guo J."/>
            <person name="Feng Y."/>
            <person name="Zhao J.X."/>
            <person name="Tyson G.W."/>
            <person name="Yuan Z."/>
            <person name="Hu S."/>
        </authorList>
    </citation>
    <scope>NUCLEOTIDE SEQUENCE [LARGE SCALE GENOMIC DNA]</scope>
    <source>
        <strain evidence="9">FeB_12</strain>
    </source>
</reference>
<evidence type="ECO:0000256" key="1">
    <source>
        <dbReference type="ARBA" id="ARBA00012513"/>
    </source>
</evidence>
<evidence type="ECO:0000256" key="6">
    <source>
        <dbReference type="ARBA" id="ARBA00022840"/>
    </source>
</evidence>
<keyword evidence="3" id="KW-0808">Transferase</keyword>
<evidence type="ECO:0000259" key="8">
    <source>
        <dbReference type="PROSITE" id="PS50011"/>
    </source>
</evidence>
<dbReference type="PROSITE" id="PS00108">
    <property type="entry name" value="PROTEIN_KINASE_ST"/>
    <property type="match status" value="1"/>
</dbReference>
<evidence type="ECO:0000256" key="2">
    <source>
        <dbReference type="ARBA" id="ARBA00022527"/>
    </source>
</evidence>
<keyword evidence="7" id="KW-0472">Membrane</keyword>
<feature type="transmembrane region" description="Helical" evidence="7">
    <location>
        <begin position="305"/>
        <end position="325"/>
    </location>
</feature>
<sequence>MVLSVGTRLGPYEILAPAGAGGMGEVYRARDTRLERTVAVKILPRAFADTVDLRIRFDREAKAISSLNHPNICTLYDVGHQEGIDFLVMEYLEGETLSDHLKKGALAASDIFTYAIQIADALDKAHKLGLVHRDLKPSNIMLTKSGAKLLDFGLAKVQSPTAPAMGASGVTMTTPVTGEGTILGTLQYMSPEQLEGKEVDGRSDIFSFGAILYEMATGKRAFEGKSQATLIASIIKEQPQPICQIMPLSPPMLDRVVRQCLEKDANDRWQSAGDLKQALQWISEGGSQVGIPAAVSVRRKRRERILWGVTAMLAAVSLALGVMTITRTTPVPKVARWVVPAPQGLASVTWPRISPDGTTIAFQAADTTGQNGIYIRPLNSLESHLLVKVQSANCRHFWSPDSRQLAFFDGNQLKKVSIAGGLAQIICEANGADGAWGSKGIILFDGGNADSIRQVSASGGTPAAASRIDRTHGEHMSAWPCFLPDGEHFLFLADVDSSSAEFALKMGSVHSLDATTLTRVNSRIEYADGYVLYFKNELLVAHRFDPSRLQLVGEPVPVSGNVASISSAARALFSVSEDGTLIYQKGLSGDLRSIIRLTRRGDSATTIGPLGRYSDFSLSPDNSRIAYGLESEQANAMDVWVRDLRRNVSSRLTFGPAYNSWPIWKPDGTRVVFVSSRTAGHFSAWQRNANGTGADEKIFAHDTAEVGITSFSRDGATAVLQVYIGSSMDIWILPMAAGKAEPLLTQPYDEWRGVLSPNGRFLSYQTNETGRPEIYIRELSPTGGKWQVSANRGLAPQWRADGSELYYVTPEFDFFAVPISYEGGLDIGTPVKLFNHRYIYWYYNTLTPYAVTNDGQHFFVHSPAEQGNTAEFIVVQNWAEELKER</sequence>
<dbReference type="GO" id="GO:0004674">
    <property type="term" value="F:protein serine/threonine kinase activity"/>
    <property type="evidence" value="ECO:0007669"/>
    <property type="project" value="UniProtKB-KW"/>
</dbReference>
<dbReference type="Gene3D" id="2.120.10.30">
    <property type="entry name" value="TolB, C-terminal domain"/>
    <property type="match status" value="3"/>
</dbReference>
<dbReference type="Pfam" id="PF07676">
    <property type="entry name" value="PD40"/>
    <property type="match status" value="2"/>
</dbReference>
<dbReference type="InterPro" id="IPR008271">
    <property type="entry name" value="Ser/Thr_kinase_AS"/>
</dbReference>
<dbReference type="CDD" id="cd14014">
    <property type="entry name" value="STKc_PknB_like"/>
    <property type="match status" value="1"/>
</dbReference>
<dbReference type="PANTHER" id="PTHR43289">
    <property type="entry name" value="MITOGEN-ACTIVATED PROTEIN KINASE KINASE KINASE 20-RELATED"/>
    <property type="match status" value="1"/>
</dbReference>
<dbReference type="InterPro" id="IPR011009">
    <property type="entry name" value="Kinase-like_dom_sf"/>
</dbReference>
<accession>A0A855X3Q0</accession>
<dbReference type="Gene3D" id="3.30.200.20">
    <property type="entry name" value="Phosphorylase Kinase, domain 1"/>
    <property type="match status" value="1"/>
</dbReference>
<dbReference type="AlphaFoldDB" id="A0A855X3Q0"/>
<evidence type="ECO:0000313" key="9">
    <source>
        <dbReference type="EMBL" id="PWB73780.1"/>
    </source>
</evidence>
<feature type="domain" description="Protein kinase" evidence="8">
    <location>
        <begin position="12"/>
        <end position="282"/>
    </location>
</feature>
<dbReference type="Gene3D" id="1.10.510.10">
    <property type="entry name" value="Transferase(Phosphotransferase) domain 1"/>
    <property type="match status" value="1"/>
</dbReference>
<name>A0A855X3Q0_9BACT</name>
<dbReference type="FunFam" id="1.10.510.10:FF:000021">
    <property type="entry name" value="Serine/threonine protein kinase"/>
    <property type="match status" value="1"/>
</dbReference>
<dbReference type="PROSITE" id="PS50011">
    <property type="entry name" value="PROTEIN_KINASE_DOM"/>
    <property type="match status" value="1"/>
</dbReference>
<gene>
    <name evidence="9" type="ORF">C3F09_04775</name>
</gene>
<keyword evidence="6" id="KW-0067">ATP-binding</keyword>
<keyword evidence="2" id="KW-0723">Serine/threonine-protein kinase</keyword>
<protein>
    <recommendedName>
        <fullName evidence="1">non-specific serine/threonine protein kinase</fullName>
        <ecNumber evidence="1">2.7.11.1</ecNumber>
    </recommendedName>
</protein>
<keyword evidence="5" id="KW-0418">Kinase</keyword>
<evidence type="ECO:0000313" key="10">
    <source>
        <dbReference type="Proteomes" id="UP000250918"/>
    </source>
</evidence>
<comment type="caution">
    <text evidence="9">The sequence shown here is derived from an EMBL/GenBank/DDBJ whole genome shotgun (WGS) entry which is preliminary data.</text>
</comment>
<proteinExistence type="predicted"/>
<evidence type="ECO:0000256" key="5">
    <source>
        <dbReference type="ARBA" id="ARBA00022777"/>
    </source>
</evidence>
<keyword evidence="7" id="KW-0812">Transmembrane</keyword>
<dbReference type="SUPFAM" id="SSF82171">
    <property type="entry name" value="DPP6 N-terminal domain-like"/>
    <property type="match status" value="1"/>
</dbReference>
<organism evidence="9 10">
    <name type="scientific">candidate division GN15 bacterium</name>
    <dbReference type="NCBI Taxonomy" id="2072418"/>
    <lineage>
        <taxon>Bacteria</taxon>
        <taxon>candidate division GN15</taxon>
    </lineage>
</organism>
<dbReference type="EC" id="2.7.11.1" evidence="1"/>
<dbReference type="InterPro" id="IPR011042">
    <property type="entry name" value="6-blade_b-propeller_TolB-like"/>
</dbReference>
<evidence type="ECO:0000256" key="4">
    <source>
        <dbReference type="ARBA" id="ARBA00022741"/>
    </source>
</evidence>
<evidence type="ECO:0000256" key="3">
    <source>
        <dbReference type="ARBA" id="ARBA00022679"/>
    </source>
</evidence>
<dbReference type="GO" id="GO:0005524">
    <property type="term" value="F:ATP binding"/>
    <property type="evidence" value="ECO:0007669"/>
    <property type="project" value="UniProtKB-KW"/>
</dbReference>
<dbReference type="InterPro" id="IPR011659">
    <property type="entry name" value="WD40"/>
</dbReference>
<dbReference type="EMBL" id="PQAP01000048">
    <property type="protein sequence ID" value="PWB73780.1"/>
    <property type="molecule type" value="Genomic_DNA"/>
</dbReference>